<reference evidence="2" key="1">
    <citation type="submission" date="2017-02" db="EMBL/GenBank/DDBJ databases">
        <authorList>
            <person name="Varghese N."/>
            <person name="Submissions S."/>
        </authorList>
    </citation>
    <scope>NUCLEOTIDE SEQUENCE [LARGE SCALE GENOMIC DNA]</scope>
    <source>
        <strain evidence="2">ATCC 27094</strain>
    </source>
</reference>
<keyword evidence="2" id="KW-1185">Reference proteome</keyword>
<protein>
    <recommendedName>
        <fullName evidence="3">DUF1849 family protein</fullName>
    </recommendedName>
</protein>
<dbReference type="InterPro" id="IPR015000">
    <property type="entry name" value="EipB-like"/>
</dbReference>
<evidence type="ECO:0000313" key="2">
    <source>
        <dbReference type="Proteomes" id="UP000190092"/>
    </source>
</evidence>
<sequence length="276" mass="29532">MIDPGGGAEQAALMRGEAFSIVAAVLLVSQPASAQLQPHRAEYALRLGSAANAPRIGTAVQDIALDCSGWHIKRDLSSEIAFTPSLKVSIASKLDGEEPSDGSAFRYRAVQIENGAHRDTHGTVEHAGNEIRAEIISAVGPEQLVLPPPTLMPVAAIGRLVEQLRAEAAFSPTLMFSAEAMGDVFQIDVRQVGSESLRAAPRWLDPVAVPAAQSWPVLMTFKRAREENPKALFSIRAQLFNTGVLDRLTVDAGIATVTADLQALEMHKVPDCPESR</sequence>
<gene>
    <name evidence="1" type="ORF">SAMN02745126_02448</name>
</gene>
<dbReference type="EMBL" id="FUWJ01000002">
    <property type="protein sequence ID" value="SJZ82605.1"/>
    <property type="molecule type" value="Genomic_DNA"/>
</dbReference>
<accession>A0A1T4NTY2</accession>
<dbReference type="AlphaFoldDB" id="A0A1T4NTY2"/>
<dbReference type="Pfam" id="PF08904">
    <property type="entry name" value="EipB_like"/>
    <property type="match status" value="1"/>
</dbReference>
<evidence type="ECO:0008006" key="3">
    <source>
        <dbReference type="Google" id="ProtNLM"/>
    </source>
</evidence>
<evidence type="ECO:0000313" key="1">
    <source>
        <dbReference type="EMBL" id="SJZ82605.1"/>
    </source>
</evidence>
<name>A0A1T4NTY2_9HYPH</name>
<organism evidence="1 2">
    <name type="scientific">Enhydrobacter aerosaccus</name>
    <dbReference type="NCBI Taxonomy" id="225324"/>
    <lineage>
        <taxon>Bacteria</taxon>
        <taxon>Pseudomonadati</taxon>
        <taxon>Pseudomonadota</taxon>
        <taxon>Alphaproteobacteria</taxon>
        <taxon>Hyphomicrobiales</taxon>
        <taxon>Enhydrobacter</taxon>
    </lineage>
</organism>
<proteinExistence type="predicted"/>
<dbReference type="Proteomes" id="UP000190092">
    <property type="component" value="Unassembled WGS sequence"/>
</dbReference>
<dbReference type="STRING" id="225324.SAMN02745126_02448"/>